<reference evidence="2 3" key="1">
    <citation type="journal article" date="2009" name="Stand. Genomic Sci.">
        <title>Complete genome sequence of Desulfomicrobium baculatum type strain (X).</title>
        <authorList>
            <person name="Copeland A."/>
            <person name="Spring S."/>
            <person name="Goker M."/>
            <person name="Schneider S."/>
            <person name="Lapidus A."/>
            <person name="Del Rio T.G."/>
            <person name="Tice H."/>
            <person name="Cheng J.F."/>
            <person name="Chen F."/>
            <person name="Nolan M."/>
            <person name="Bruce D."/>
            <person name="Goodwin L."/>
            <person name="Pitluck S."/>
            <person name="Ivanova N."/>
            <person name="Mavrommatis K."/>
            <person name="Ovchinnikova G."/>
            <person name="Pati A."/>
            <person name="Chen A."/>
            <person name="Palaniappan K."/>
            <person name="Land M."/>
            <person name="Hauser L."/>
            <person name="Chang Y.J."/>
            <person name="Jeffries C.C."/>
            <person name="Meincke L."/>
            <person name="Sims D."/>
            <person name="Brettin T."/>
            <person name="Detter J.C."/>
            <person name="Han C."/>
            <person name="Chain P."/>
            <person name="Bristow J."/>
            <person name="Eisen J.A."/>
            <person name="Markowitz V."/>
            <person name="Hugenholtz P."/>
            <person name="Kyrpides N.C."/>
            <person name="Klenk H.P."/>
            <person name="Lucas S."/>
        </authorList>
    </citation>
    <scope>NUCLEOTIDE SEQUENCE [LARGE SCALE GENOMIC DNA]</scope>
    <source>
        <strain evidence="3">DSM 4028 / VKM B-1378 / X</strain>
    </source>
</reference>
<accession>C7LNK8</accession>
<protein>
    <submittedName>
        <fullName evidence="2">UBA/THIF-type NAD/FAD binding protein</fullName>
    </submittedName>
</protein>
<feature type="domain" description="THIF-type NAD/FAD binding fold" evidence="1">
    <location>
        <begin position="13"/>
        <end position="155"/>
    </location>
</feature>
<dbReference type="InterPro" id="IPR045886">
    <property type="entry name" value="ThiF/MoeB/HesA"/>
</dbReference>
<dbReference type="GO" id="GO:0061503">
    <property type="term" value="F:tRNA threonylcarbamoyladenosine dehydratase"/>
    <property type="evidence" value="ECO:0007669"/>
    <property type="project" value="TreeGrafter"/>
</dbReference>
<evidence type="ECO:0000259" key="1">
    <source>
        <dbReference type="Pfam" id="PF00899"/>
    </source>
</evidence>
<evidence type="ECO:0000313" key="2">
    <source>
        <dbReference type="EMBL" id="ACU88893.1"/>
    </source>
</evidence>
<dbReference type="NCBIfam" id="NF006395">
    <property type="entry name" value="PRK08644.1"/>
    <property type="match status" value="1"/>
</dbReference>
<dbReference type="PANTHER" id="PTHR43267">
    <property type="entry name" value="TRNA THREONYLCARBAMOYLADENOSINE DEHYDRATASE"/>
    <property type="match status" value="1"/>
</dbReference>
<dbReference type="AlphaFoldDB" id="C7LNK8"/>
<dbReference type="SUPFAM" id="SSF69572">
    <property type="entry name" value="Activating enzymes of the ubiquitin-like proteins"/>
    <property type="match status" value="1"/>
</dbReference>
<dbReference type="STRING" id="525897.Dbac_0774"/>
<organism evidence="2 3">
    <name type="scientific">Desulfomicrobium baculatum (strain DSM 4028 / VKM B-1378 / X)</name>
    <name type="common">Desulfovibrio baculatus</name>
    <dbReference type="NCBI Taxonomy" id="525897"/>
    <lineage>
        <taxon>Bacteria</taxon>
        <taxon>Pseudomonadati</taxon>
        <taxon>Thermodesulfobacteriota</taxon>
        <taxon>Desulfovibrionia</taxon>
        <taxon>Desulfovibrionales</taxon>
        <taxon>Desulfomicrobiaceae</taxon>
        <taxon>Desulfomicrobium</taxon>
    </lineage>
</organism>
<dbReference type="InterPro" id="IPR000594">
    <property type="entry name" value="ThiF_NAD_FAD-bd"/>
</dbReference>
<sequence>MNTFEHGLGRYLDEDFLTFLRSVTIGIIGAGGLGSNCAVHLVRCGFANLILADADSVEPSNLNRQHFVLAQVGRPKALALRDNLLAINPAARITAHHLHVNAENMPALFGSCDAVVEAVDDPRAKKLIVETMTGLVRLVVGASGIGGFGRAGSMTVRTVRPGLVIVGDHRTPCDIPNPPMSPGVGMAAAMQADLILKHFHTLYKDRT</sequence>
<dbReference type="Proteomes" id="UP000002216">
    <property type="component" value="Chromosome"/>
</dbReference>
<dbReference type="PANTHER" id="PTHR43267:SF3">
    <property type="entry name" value="THIF PROTEIN"/>
    <property type="match status" value="1"/>
</dbReference>
<name>C7LNK8_DESBD</name>
<dbReference type="HOGENOM" id="CLU_013325_10_4_7"/>
<keyword evidence="3" id="KW-1185">Reference proteome</keyword>
<dbReference type="eggNOG" id="COG0476">
    <property type="taxonomic scope" value="Bacteria"/>
</dbReference>
<dbReference type="InterPro" id="IPR035985">
    <property type="entry name" value="Ubiquitin-activating_enz"/>
</dbReference>
<gene>
    <name evidence="2" type="ordered locus">Dbac_0774</name>
</gene>
<dbReference type="Gene3D" id="3.40.50.720">
    <property type="entry name" value="NAD(P)-binding Rossmann-like Domain"/>
    <property type="match status" value="1"/>
</dbReference>
<dbReference type="Pfam" id="PF00899">
    <property type="entry name" value="ThiF"/>
    <property type="match status" value="1"/>
</dbReference>
<dbReference type="GO" id="GO:0061504">
    <property type="term" value="P:cyclic threonylcarbamoyladenosine biosynthetic process"/>
    <property type="evidence" value="ECO:0007669"/>
    <property type="project" value="TreeGrafter"/>
</dbReference>
<evidence type="ECO:0000313" key="3">
    <source>
        <dbReference type="Proteomes" id="UP000002216"/>
    </source>
</evidence>
<dbReference type="EMBL" id="CP001629">
    <property type="protein sequence ID" value="ACU88893.1"/>
    <property type="molecule type" value="Genomic_DNA"/>
</dbReference>
<proteinExistence type="predicted"/>
<dbReference type="RefSeq" id="WP_015772993.1">
    <property type="nucleotide sequence ID" value="NC_013173.1"/>
</dbReference>
<dbReference type="KEGG" id="dba:Dbac_0774"/>
<dbReference type="OrthoDB" id="9804286at2"/>
<dbReference type="GO" id="GO:0008641">
    <property type="term" value="F:ubiquitin-like modifier activating enzyme activity"/>
    <property type="evidence" value="ECO:0007669"/>
    <property type="project" value="InterPro"/>
</dbReference>